<reference evidence="2" key="2">
    <citation type="submission" date="2025-08" db="UniProtKB">
        <authorList>
            <consortium name="EnsemblFungi"/>
        </authorList>
    </citation>
    <scope>IDENTIFICATION</scope>
    <source>
        <strain evidence="2">4287 / CBS 123668 / FGSC 9935 / NRRL 34936</strain>
    </source>
</reference>
<dbReference type="AlphaFoldDB" id="A0A0D2YHI6"/>
<dbReference type="EnsemblFungi" id="FOXG_15779T0">
    <property type="protein sequence ID" value="FOXG_15779P0"/>
    <property type="gene ID" value="FOXG_15779"/>
</dbReference>
<dbReference type="STRING" id="426428.A0A0D2YHI6"/>
<organism evidence="2 3">
    <name type="scientific">Fusarium oxysporum (strain Fo5176)</name>
    <name type="common">Fusarium vascular wilt</name>
    <dbReference type="NCBI Taxonomy" id="660025"/>
    <lineage>
        <taxon>Eukaryota</taxon>
        <taxon>Fungi</taxon>
        <taxon>Dikarya</taxon>
        <taxon>Ascomycota</taxon>
        <taxon>Pezizomycotina</taxon>
        <taxon>Sordariomycetes</taxon>
        <taxon>Hypocreomycetidae</taxon>
        <taxon>Hypocreales</taxon>
        <taxon>Nectriaceae</taxon>
        <taxon>Fusarium</taxon>
        <taxon>Fusarium oxysporum species complex</taxon>
    </lineage>
</organism>
<reference evidence="3" key="1">
    <citation type="journal article" date="2012" name="Mol. Plant Microbe Interact.">
        <title>A highly conserved effector in Fusarium oxysporum is required for full virulence on Arabidopsis.</title>
        <authorList>
            <person name="Thatcher L.F."/>
            <person name="Gardiner D.M."/>
            <person name="Kazan K."/>
            <person name="Manners J."/>
        </authorList>
    </citation>
    <scope>NUCLEOTIDE SEQUENCE [LARGE SCALE GENOMIC DNA]</scope>
    <source>
        <strain evidence="3">Fo5176</strain>
    </source>
</reference>
<evidence type="ECO:0000313" key="3">
    <source>
        <dbReference type="Proteomes" id="UP000002489"/>
    </source>
</evidence>
<dbReference type="VEuPathDB" id="FungiDB:FOXG_15779"/>
<gene>
    <name evidence="2" type="primary">28956792</name>
</gene>
<name>A0A0D2YHI6_FUSOF</name>
<evidence type="ECO:0000313" key="2">
    <source>
        <dbReference type="EnsemblFungi" id="FOXG_15779P0"/>
    </source>
</evidence>
<sequence>MSTPSKEQKWDRYDLEQRGFYYNDDSRPPMKPFPRHVEALQQAMLDFTCEKDYDRKLIVKIEDSAMYLYETKSPEPAWKDFFRENFFRPLLDDVSVSQEDSRRVSRANYYYDTVISESEDLWVTFDGKGRLGDSLPDLFYNKKRPQPDRAFYFPIYHLTEESHVPRIADREALKWHKASMPALVESFSWPDLKRLYAHGLRPSPFHAFDKRKPLEKHLKCFPWLVIEHKKMPETGEKLKEVAYCQAVNGSGCAVRLNQIAAKYTPELARQAHVPPIPAVTTVGPEVKVWITYYIKDFFPYFDDEYDEQQFRRHDSAYRALDGQPDPEDDDLDQDANMRLMELCDTFVQAAHQIMDEKLERLRLKNLQDSSFKLSRRRTRAASEQPPQTMSCLSPDVALSPPHTDPRGSPRFRTRSVSRPCTPSSPTPGARSRVQQVASPLQIAMATAAARGAKRRESGSNSLESPPEIVPQLILTPEGAADCKVLDDSPSIESSSIDTPADEIYGEILMPGAFPPVTPAKSVQSSVSDIVPNEDGVVSSHFQNLSKGFANMFLGRTPYLTQ</sequence>
<proteinExistence type="predicted"/>
<evidence type="ECO:0000256" key="1">
    <source>
        <dbReference type="SAM" id="MobiDB-lite"/>
    </source>
</evidence>
<feature type="region of interest" description="Disordered" evidence="1">
    <location>
        <begin position="372"/>
        <end position="432"/>
    </location>
</feature>
<feature type="region of interest" description="Disordered" evidence="1">
    <location>
        <begin position="446"/>
        <end position="467"/>
    </location>
</feature>
<accession>A0A0D2YHI6</accession>
<protein>
    <submittedName>
        <fullName evidence="2">Uncharacterized protein</fullName>
    </submittedName>
</protein>
<dbReference type="Proteomes" id="UP000002489">
    <property type="component" value="Unassembled WGS sequence"/>
</dbReference>